<protein>
    <submittedName>
        <fullName evidence="1">Uncharacterized protein</fullName>
    </submittedName>
</protein>
<proteinExistence type="predicted"/>
<dbReference type="AlphaFoldDB" id="A0A8H4W2L4"/>
<name>A0A8H4W2L4_9HELO</name>
<dbReference type="OrthoDB" id="2933464at2759"/>
<evidence type="ECO:0000313" key="1">
    <source>
        <dbReference type="EMBL" id="KAF4629415.1"/>
    </source>
</evidence>
<comment type="caution">
    <text evidence="1">The sequence shown here is derived from an EMBL/GenBank/DDBJ whole genome shotgun (WGS) entry which is preliminary data.</text>
</comment>
<evidence type="ECO:0000313" key="2">
    <source>
        <dbReference type="Proteomes" id="UP000566819"/>
    </source>
</evidence>
<accession>A0A8H4W2L4</accession>
<gene>
    <name evidence="1" type="ORF">G7Y89_g8731</name>
</gene>
<dbReference type="Proteomes" id="UP000566819">
    <property type="component" value="Unassembled WGS sequence"/>
</dbReference>
<sequence length="128" mass="14092">MSGKKAIQAAVDKLFECTIKSKGRIETLVSGATTPGSRAVPARNSKDDTAIGARVDNGEVYKKDGRMVKAVFLQPNKNAENRTLRTMAEKNSHQNLAFAEVPIEPEADDQKKRELAKQIFADFKKSLD</sequence>
<dbReference type="EMBL" id="JAAMPI010000680">
    <property type="protein sequence ID" value="KAF4629415.1"/>
    <property type="molecule type" value="Genomic_DNA"/>
</dbReference>
<reference evidence="1 2" key="1">
    <citation type="submission" date="2020-03" db="EMBL/GenBank/DDBJ databases">
        <title>Draft Genome Sequence of Cudoniella acicularis.</title>
        <authorList>
            <person name="Buettner E."/>
            <person name="Kellner H."/>
        </authorList>
    </citation>
    <scope>NUCLEOTIDE SEQUENCE [LARGE SCALE GENOMIC DNA]</scope>
    <source>
        <strain evidence="1 2">DSM 108380</strain>
    </source>
</reference>
<organism evidence="1 2">
    <name type="scientific">Cudoniella acicularis</name>
    <dbReference type="NCBI Taxonomy" id="354080"/>
    <lineage>
        <taxon>Eukaryota</taxon>
        <taxon>Fungi</taxon>
        <taxon>Dikarya</taxon>
        <taxon>Ascomycota</taxon>
        <taxon>Pezizomycotina</taxon>
        <taxon>Leotiomycetes</taxon>
        <taxon>Helotiales</taxon>
        <taxon>Tricladiaceae</taxon>
        <taxon>Cudoniella</taxon>
    </lineage>
</organism>
<keyword evidence="2" id="KW-1185">Reference proteome</keyword>